<keyword evidence="3" id="KW-1185">Reference proteome</keyword>
<dbReference type="RefSeq" id="WP_344564486.1">
    <property type="nucleotide sequence ID" value="NZ_BAAARJ010000006.1"/>
</dbReference>
<protein>
    <recommendedName>
        <fullName evidence="4">ATP-binding protein</fullName>
    </recommendedName>
</protein>
<evidence type="ECO:0000313" key="2">
    <source>
        <dbReference type="EMBL" id="GAA2607288.1"/>
    </source>
</evidence>
<feature type="region of interest" description="Disordered" evidence="1">
    <location>
        <begin position="567"/>
        <end position="598"/>
    </location>
</feature>
<evidence type="ECO:0000313" key="3">
    <source>
        <dbReference type="Proteomes" id="UP001501447"/>
    </source>
</evidence>
<dbReference type="EMBL" id="BAAARJ010000006">
    <property type="protein sequence ID" value="GAA2607288.1"/>
    <property type="molecule type" value="Genomic_DNA"/>
</dbReference>
<organism evidence="2 3">
    <name type="scientific">Streptomyces axinellae</name>
    <dbReference type="NCBI Taxonomy" id="552788"/>
    <lineage>
        <taxon>Bacteria</taxon>
        <taxon>Bacillati</taxon>
        <taxon>Actinomycetota</taxon>
        <taxon>Actinomycetes</taxon>
        <taxon>Kitasatosporales</taxon>
        <taxon>Streptomycetaceae</taxon>
        <taxon>Streptomyces</taxon>
    </lineage>
</organism>
<comment type="caution">
    <text evidence="2">The sequence shown here is derived from an EMBL/GenBank/DDBJ whole genome shotgun (WGS) entry which is preliminary data.</text>
</comment>
<evidence type="ECO:0008006" key="4">
    <source>
        <dbReference type="Google" id="ProtNLM"/>
    </source>
</evidence>
<name>A0ABN3PY28_9ACTN</name>
<evidence type="ECO:0000256" key="1">
    <source>
        <dbReference type="SAM" id="MobiDB-lite"/>
    </source>
</evidence>
<accession>A0ABN3PY28</accession>
<reference evidence="2 3" key="1">
    <citation type="journal article" date="2019" name="Int. J. Syst. Evol. Microbiol.">
        <title>The Global Catalogue of Microorganisms (GCM) 10K type strain sequencing project: providing services to taxonomists for standard genome sequencing and annotation.</title>
        <authorList>
            <consortium name="The Broad Institute Genomics Platform"/>
            <consortium name="The Broad Institute Genome Sequencing Center for Infectious Disease"/>
            <person name="Wu L."/>
            <person name="Ma J."/>
        </authorList>
    </citation>
    <scope>NUCLEOTIDE SEQUENCE [LARGE SCALE GENOMIC DNA]</scope>
    <source>
        <strain evidence="2 3">JCM 16373</strain>
    </source>
</reference>
<gene>
    <name evidence="2" type="ORF">GCM10009863_20890</name>
</gene>
<proteinExistence type="predicted"/>
<dbReference type="Proteomes" id="UP001501447">
    <property type="component" value="Unassembled WGS sequence"/>
</dbReference>
<sequence>MGDFRRVLCWEPAVAAATINTEAVSPSRAVFLATHAPLRIKRARIMDGKELLTEGDPIGEETVLTDFMALRADSGALLMPVVGESGSGKSHLVRWVREQLAGMREGADEREVIYLEKSKTSLKAVVSALIAKAQSDELAQLKDDINRFTEGIDEEALARRILNELSEALEATAPSAESHPLARMLVGPGKLAAVLLDPHVRAELLAPGKFVPELARQLIHNRRDGQADRPEGFDVSDLPLDIRDIQSASGMAQRLLGMMSTRGDLQGTAVDLLNRHLEAAIKSAANLGAGRLLDAMKQVREEYHRQGKEIILLIEDFALIQGVQRDLLDAVVEAANREGKTTLAPIRTLMAVTTGYFQSLDETALTRIQAGTGYVYHLDVPFSPEETGRTEIAAFVGRYLNAGRLGRAELERAADEDEPPNKCLTCAFQTKCHETFGATDEGYGLYPFNESSLVRAVHATADQNKPWSFNPRVVLGSVIRPVLVEHATAIREGEFPDPAFRQRFRPTKLDRFMSRDVLGFVAENDHDAASAERRNLVLEFWGDAPEHANSLQPALLEAFSLVPLGGEVEPGHSPAPVAAPNHRDEASKPGPGDGGRREELPKELQRMLETVDEWVTREGGLDTITANRLRSVVSTAVVQRYQWNSPLMREVSITELRRAAWPPKATVVSIEGAKENLPGVENAPITFTRRPKDSWFFDSLLNAERSFPARAEDLRRLAHLAEKHGPDLTARLQRHLEISDAHLVAGFRASLLGGALAGKAWPGMPTSQLVAAVFDEGKEWRRTDGDIRAKQWMDILEGHLRARPALVERLRCAVGIAQGKGGVNMIDAARLLPLLDRATATWTWDAEALDIPKWAKSAVTGFASWATLIDDQLGTHERLLQSIRSRQPRGTTGAQTMAAIRDALDAAREVGLPLTAEQTRQFNALHDDARSADWKTVSVLEDDLTRATDDTAEPNSRLHARVTAAVQDRGTSLQRIDELLTATDAWLDAALASAESRSSTSAGDSAAEDVGHICVEWQAVTAATSTENTGKVS</sequence>
<dbReference type="NCBIfam" id="NF041065">
    <property type="entry name" value="DpdH"/>
    <property type="match status" value="1"/>
</dbReference>